<evidence type="ECO:0000313" key="6">
    <source>
        <dbReference type="Proteomes" id="UP000007799"/>
    </source>
</evidence>
<dbReference type="RefSeq" id="XP_004996694.1">
    <property type="nucleotide sequence ID" value="XM_004996637.1"/>
</dbReference>
<keyword evidence="1" id="KW-0853">WD repeat</keyword>
<dbReference type="InParanoid" id="F2U1I8"/>
<accession>F2U1I8</accession>
<dbReference type="EMBL" id="GL832959">
    <property type="protein sequence ID" value="EGD81490.1"/>
    <property type="molecule type" value="Genomic_DNA"/>
</dbReference>
<dbReference type="STRING" id="946362.F2U1I8"/>
<evidence type="ECO:0000256" key="3">
    <source>
        <dbReference type="ARBA" id="ARBA00025740"/>
    </source>
</evidence>
<dbReference type="GeneID" id="16077288"/>
<protein>
    <recommendedName>
        <fullName evidence="7">WD repeat domain phosphoinositide-interacting protein 3</fullName>
    </recommendedName>
</protein>
<dbReference type="InterPro" id="IPR001680">
    <property type="entry name" value="WD40_rpt"/>
</dbReference>
<evidence type="ECO:0008006" key="7">
    <source>
        <dbReference type="Google" id="ProtNLM"/>
    </source>
</evidence>
<reference evidence="5" key="1">
    <citation type="submission" date="2009-08" db="EMBL/GenBank/DDBJ databases">
        <title>Annotation of Salpingoeca rosetta.</title>
        <authorList>
            <consortium name="The Broad Institute Genome Sequencing Platform"/>
            <person name="Russ C."/>
            <person name="Cuomo C."/>
            <person name="Burger G."/>
            <person name="Gray M.W."/>
            <person name="Holland P.W.H."/>
            <person name="King N."/>
            <person name="Lang F.B.F."/>
            <person name="Roger A.J."/>
            <person name="Ruiz-Trillo I."/>
            <person name="Young S.K."/>
            <person name="Zeng Q."/>
            <person name="Gargeya S."/>
            <person name="Alvarado L."/>
            <person name="Berlin A."/>
            <person name="Chapman S.B."/>
            <person name="Chen Z."/>
            <person name="Freedman E."/>
            <person name="Gellesch M."/>
            <person name="Goldberg J."/>
            <person name="Griggs A."/>
            <person name="Gujja S."/>
            <person name="Heilman E."/>
            <person name="Heiman D."/>
            <person name="Howarth C."/>
            <person name="Mehta T."/>
            <person name="Neiman D."/>
            <person name="Pearson M."/>
            <person name="Roberts A."/>
            <person name="Saif S."/>
            <person name="Shea T."/>
            <person name="Shenoy N."/>
            <person name="Sisk P."/>
            <person name="Stolte C."/>
            <person name="Sykes S."/>
            <person name="White J."/>
            <person name="Yandava C."/>
            <person name="Haas B."/>
            <person name="Nusbaum C."/>
            <person name="Birren B."/>
        </authorList>
    </citation>
    <scope>NUCLEOTIDE SEQUENCE</scope>
    <source>
        <strain evidence="5">ATCC 50818</strain>
    </source>
</reference>
<evidence type="ECO:0000256" key="1">
    <source>
        <dbReference type="ARBA" id="ARBA00022574"/>
    </source>
</evidence>
<proteinExistence type="inferred from homology"/>
<dbReference type="SUPFAM" id="SSF50978">
    <property type="entry name" value="WD40 repeat-like"/>
    <property type="match status" value="1"/>
</dbReference>
<organism evidence="5 6">
    <name type="scientific">Salpingoeca rosetta (strain ATCC 50818 / BSB-021)</name>
    <dbReference type="NCBI Taxonomy" id="946362"/>
    <lineage>
        <taxon>Eukaryota</taxon>
        <taxon>Choanoflagellata</taxon>
        <taxon>Craspedida</taxon>
        <taxon>Salpingoecidae</taxon>
        <taxon>Salpingoeca</taxon>
    </lineage>
</organism>
<dbReference type="OrthoDB" id="1667587at2759"/>
<dbReference type="KEGG" id="sre:PTSG_02207"/>
<dbReference type="Pfam" id="PF21032">
    <property type="entry name" value="PROPPIN"/>
    <property type="match status" value="1"/>
</dbReference>
<keyword evidence="6" id="KW-1185">Reference proteome</keyword>
<dbReference type="SMART" id="SM00320">
    <property type="entry name" value="WD40"/>
    <property type="match status" value="2"/>
</dbReference>
<dbReference type="InterPro" id="IPR036322">
    <property type="entry name" value="WD40_repeat_dom_sf"/>
</dbReference>
<keyword evidence="2" id="KW-0677">Repeat</keyword>
<feature type="compositionally biased region" description="Low complexity" evidence="4">
    <location>
        <begin position="359"/>
        <end position="368"/>
    </location>
</feature>
<dbReference type="Gene3D" id="2.130.10.10">
    <property type="entry name" value="YVTN repeat-like/Quinoprotein amine dehydrogenase"/>
    <property type="match status" value="1"/>
</dbReference>
<dbReference type="AlphaFoldDB" id="F2U1I8"/>
<evidence type="ECO:0000256" key="2">
    <source>
        <dbReference type="ARBA" id="ARBA00022737"/>
    </source>
</evidence>
<comment type="similarity">
    <text evidence="3">Belongs to the WD repeat PROPPIN family.</text>
</comment>
<dbReference type="FunCoup" id="F2U1I8">
    <property type="interactions" value="1875"/>
</dbReference>
<dbReference type="InterPro" id="IPR015943">
    <property type="entry name" value="WD40/YVTN_repeat-like_dom_sf"/>
</dbReference>
<dbReference type="OMA" id="CEMLHRT"/>
<feature type="region of interest" description="Disordered" evidence="4">
    <location>
        <begin position="354"/>
        <end position="376"/>
    </location>
</feature>
<name>F2U1I8_SALR5</name>
<sequence>MADAAPLELPRVRWSLDESCFTIATGEGFWVYNSDPTTLIKKQDLDGGVSIAQLLNRSNIVLLVGGGEKPVDAPNRICVWDDVKGRIVHRIELKKNILNLLVKHQRLVAVVDDEVSVFSFPGKPFPKLLRTIETRPNPHALVTLSSVPSVHILACPGMQPTDVYILDVGSDKPKIGPTMVSAHKHPVTNMNIDARGELLATASSRGTIVRVYDTQRGKLLHEFRRGYTSSMLTTLQFSRDATLLCAASDQSIHLYHIANPSLNTRSVFGFYKMEGARSRAFSSFETTGPCVCRFDRQGQAVIAVCATRIAHKLRFDKRTGEADDSQAIVQLMKHNSGSLFRVDPDKWREAHRGYAKDMSTSTGSDTGSATGGSAEG</sequence>
<gene>
    <name evidence="5" type="ORF">PTSG_02207</name>
</gene>
<dbReference type="PANTHER" id="PTHR11227">
    <property type="entry name" value="WD-REPEAT PROTEIN INTERACTING WITH PHOSPHOINOSIDES WIPI -RELATED"/>
    <property type="match status" value="1"/>
</dbReference>
<evidence type="ECO:0000313" key="5">
    <source>
        <dbReference type="EMBL" id="EGD81490.1"/>
    </source>
</evidence>
<dbReference type="Proteomes" id="UP000007799">
    <property type="component" value="Unassembled WGS sequence"/>
</dbReference>
<dbReference type="GO" id="GO:0005737">
    <property type="term" value="C:cytoplasm"/>
    <property type="evidence" value="ECO:0007669"/>
    <property type="project" value="UniProtKB-ARBA"/>
</dbReference>
<dbReference type="InterPro" id="IPR048720">
    <property type="entry name" value="PROPPIN"/>
</dbReference>
<dbReference type="eggNOG" id="KOG2111">
    <property type="taxonomic scope" value="Eukaryota"/>
</dbReference>
<evidence type="ECO:0000256" key="4">
    <source>
        <dbReference type="SAM" id="MobiDB-lite"/>
    </source>
</evidence>